<evidence type="ECO:0000256" key="2">
    <source>
        <dbReference type="SAM" id="Phobius"/>
    </source>
</evidence>
<dbReference type="EMBL" id="JARQWQ010000043">
    <property type="protein sequence ID" value="KAK2558561.1"/>
    <property type="molecule type" value="Genomic_DNA"/>
</dbReference>
<reference evidence="3" key="1">
    <citation type="journal article" date="2023" name="G3 (Bethesda)">
        <title>Whole genome assembly and annotation of the endangered Caribbean coral Acropora cervicornis.</title>
        <authorList>
            <person name="Selwyn J.D."/>
            <person name="Vollmer S.V."/>
        </authorList>
    </citation>
    <scope>NUCLEOTIDE SEQUENCE</scope>
    <source>
        <strain evidence="3">K2</strain>
    </source>
</reference>
<keyword evidence="2" id="KW-0812">Transmembrane</keyword>
<organism evidence="3 4">
    <name type="scientific">Acropora cervicornis</name>
    <name type="common">Staghorn coral</name>
    <dbReference type="NCBI Taxonomy" id="6130"/>
    <lineage>
        <taxon>Eukaryota</taxon>
        <taxon>Metazoa</taxon>
        <taxon>Cnidaria</taxon>
        <taxon>Anthozoa</taxon>
        <taxon>Hexacorallia</taxon>
        <taxon>Scleractinia</taxon>
        <taxon>Astrocoeniina</taxon>
        <taxon>Acroporidae</taxon>
        <taxon>Acropora</taxon>
    </lineage>
</organism>
<evidence type="ECO:0000313" key="3">
    <source>
        <dbReference type="EMBL" id="KAK2558561.1"/>
    </source>
</evidence>
<dbReference type="AlphaFoldDB" id="A0AAD9QCU6"/>
<dbReference type="Proteomes" id="UP001249851">
    <property type="component" value="Unassembled WGS sequence"/>
</dbReference>
<feature type="region of interest" description="Disordered" evidence="1">
    <location>
        <begin position="139"/>
        <end position="159"/>
    </location>
</feature>
<feature type="transmembrane region" description="Helical" evidence="2">
    <location>
        <begin position="17"/>
        <end position="38"/>
    </location>
</feature>
<keyword evidence="2" id="KW-1133">Transmembrane helix</keyword>
<name>A0AAD9QCU6_ACRCE</name>
<keyword evidence="2" id="KW-0472">Membrane</keyword>
<feature type="compositionally biased region" description="Low complexity" evidence="1">
    <location>
        <begin position="141"/>
        <end position="152"/>
    </location>
</feature>
<evidence type="ECO:0000313" key="4">
    <source>
        <dbReference type="Proteomes" id="UP001249851"/>
    </source>
</evidence>
<proteinExistence type="predicted"/>
<comment type="caution">
    <text evidence="3">The sequence shown here is derived from an EMBL/GenBank/DDBJ whole genome shotgun (WGS) entry which is preliminary data.</text>
</comment>
<sequence length="159" mass="18603">MKFIFEQGGNFEFHSNLLVMDFVLSLFLSLLMSSAIYLNDKIFENVKEGDQRNTTSYDFAAFYEEPSISRLIDTVHGFYLGEDNDDEDGNELPPFRWNYLPLTDIDPLLRYNIGWQPEEQLLLHSKKVFEDSHSVMWQMSQAQKGKQNHQQQVGIRAKD</sequence>
<accession>A0AAD9QCU6</accession>
<keyword evidence="4" id="KW-1185">Reference proteome</keyword>
<gene>
    <name evidence="3" type="ORF">P5673_018736</name>
</gene>
<protein>
    <submittedName>
        <fullName evidence="3">Uncharacterized protein</fullName>
    </submittedName>
</protein>
<reference evidence="3" key="2">
    <citation type="journal article" date="2023" name="Science">
        <title>Genomic signatures of disease resistance in endangered staghorn corals.</title>
        <authorList>
            <person name="Vollmer S.V."/>
            <person name="Selwyn J.D."/>
            <person name="Despard B.A."/>
            <person name="Roesel C.L."/>
        </authorList>
    </citation>
    <scope>NUCLEOTIDE SEQUENCE</scope>
    <source>
        <strain evidence="3">K2</strain>
    </source>
</reference>
<evidence type="ECO:0000256" key="1">
    <source>
        <dbReference type="SAM" id="MobiDB-lite"/>
    </source>
</evidence>